<dbReference type="Gene3D" id="2.60.120.1440">
    <property type="match status" value="1"/>
</dbReference>
<dbReference type="PANTHER" id="PTHR30273:SF2">
    <property type="entry name" value="PROTEIN FECR"/>
    <property type="match status" value="1"/>
</dbReference>
<name>A0A0C1INP5_9BACT</name>
<comment type="caution">
    <text evidence="4">The sequence shown here is derived from an EMBL/GenBank/DDBJ whole genome shotgun (WGS) entry which is preliminary data.</text>
</comment>
<evidence type="ECO:0000313" key="5">
    <source>
        <dbReference type="Proteomes" id="UP000031408"/>
    </source>
</evidence>
<dbReference type="InterPro" id="IPR032508">
    <property type="entry name" value="FecR_C"/>
</dbReference>
<keyword evidence="5" id="KW-1185">Reference proteome</keyword>
<keyword evidence="1" id="KW-0472">Membrane</keyword>
<evidence type="ECO:0000313" key="4">
    <source>
        <dbReference type="EMBL" id="KIC92004.1"/>
    </source>
</evidence>
<dbReference type="Gene3D" id="3.55.50.30">
    <property type="match status" value="1"/>
</dbReference>
<gene>
    <name evidence="4" type="ORF">OI18_22035</name>
</gene>
<dbReference type="Proteomes" id="UP000031408">
    <property type="component" value="Unassembled WGS sequence"/>
</dbReference>
<sequence length="405" mass="45205">MPIGGFTINHHTDTFLKMASTSNIVSILWRYQQREILTEEEVAFLGEWLNASTENQILFDDLSNDMEWDAMIQSLQLRDPDPNWVVINNRIKQIEKARPRLSYWARYAVAAAVIGLVMTGTYFYMQRQATPSDSTASRQPIAEILPGHNSVVLVGAGGRVITLDSIAPGNSVGHGTYRLDSVGKGSLSYDGAVTTTPELYTVQTPRGKQFNLVLGDGTRVWLNATTQLTYPEKFTGLQRIVELVGEAYFEVATNKAQPFIVRAAGSSTEVTGTQFNIQSYKDEGESATTLVEGGVIIRRSEETVRLVPGQQAIVRQQGIQKLEVDTEPIIAWRKAVFWFENATYETIMTELARWYPIDVHFTAPIQERYSGILPRDLPLSKLLSLLEKGGKMHFEINGNTVTVNP</sequence>
<dbReference type="InterPro" id="IPR012373">
    <property type="entry name" value="Ferrdict_sens_TM"/>
</dbReference>
<feature type="domain" description="FecR protein" evidence="2">
    <location>
        <begin position="201"/>
        <end position="295"/>
    </location>
</feature>
<dbReference type="STRING" id="1349421.OI18_22035"/>
<reference evidence="4 5" key="1">
    <citation type="submission" date="2014-11" db="EMBL/GenBank/DDBJ databases">
        <title>Genome sequence of Flavihumibacter solisilvae 3-3.</title>
        <authorList>
            <person name="Zhou G."/>
            <person name="Li M."/>
            <person name="Wang G."/>
        </authorList>
    </citation>
    <scope>NUCLEOTIDE SEQUENCE [LARGE SCALE GENOMIC DNA]</scope>
    <source>
        <strain evidence="4 5">3-3</strain>
    </source>
</reference>
<dbReference type="AlphaFoldDB" id="A0A0C1INP5"/>
<accession>A0A0C1INP5</accession>
<evidence type="ECO:0008006" key="6">
    <source>
        <dbReference type="Google" id="ProtNLM"/>
    </source>
</evidence>
<dbReference type="InterPro" id="IPR006860">
    <property type="entry name" value="FecR"/>
</dbReference>
<dbReference type="GO" id="GO:0016989">
    <property type="term" value="F:sigma factor antagonist activity"/>
    <property type="evidence" value="ECO:0007669"/>
    <property type="project" value="TreeGrafter"/>
</dbReference>
<dbReference type="PANTHER" id="PTHR30273">
    <property type="entry name" value="PERIPLASMIC SIGNAL SENSOR AND SIGMA FACTOR ACTIVATOR FECR-RELATED"/>
    <property type="match status" value="1"/>
</dbReference>
<keyword evidence="1" id="KW-1133">Transmembrane helix</keyword>
<evidence type="ECO:0000256" key="1">
    <source>
        <dbReference type="SAM" id="Phobius"/>
    </source>
</evidence>
<dbReference type="Pfam" id="PF16344">
    <property type="entry name" value="FecR_C"/>
    <property type="match status" value="1"/>
</dbReference>
<protein>
    <recommendedName>
        <fullName evidence="6">FecR protein domain-containing protein</fullName>
    </recommendedName>
</protein>
<feature type="transmembrane region" description="Helical" evidence="1">
    <location>
        <begin position="104"/>
        <end position="125"/>
    </location>
</feature>
<organism evidence="4 5">
    <name type="scientific">Flavihumibacter solisilvae</name>
    <dbReference type="NCBI Taxonomy" id="1349421"/>
    <lineage>
        <taxon>Bacteria</taxon>
        <taxon>Pseudomonadati</taxon>
        <taxon>Bacteroidota</taxon>
        <taxon>Chitinophagia</taxon>
        <taxon>Chitinophagales</taxon>
        <taxon>Chitinophagaceae</taxon>
        <taxon>Flavihumibacter</taxon>
    </lineage>
</organism>
<dbReference type="EMBL" id="JSVC01000036">
    <property type="protein sequence ID" value="KIC92004.1"/>
    <property type="molecule type" value="Genomic_DNA"/>
</dbReference>
<keyword evidence="1" id="KW-0812">Transmembrane</keyword>
<evidence type="ECO:0000259" key="2">
    <source>
        <dbReference type="Pfam" id="PF04773"/>
    </source>
</evidence>
<feature type="domain" description="Protein FecR C-terminal" evidence="3">
    <location>
        <begin position="337"/>
        <end position="403"/>
    </location>
</feature>
<proteinExistence type="predicted"/>
<evidence type="ECO:0000259" key="3">
    <source>
        <dbReference type="Pfam" id="PF16344"/>
    </source>
</evidence>
<dbReference type="Pfam" id="PF04773">
    <property type="entry name" value="FecR"/>
    <property type="match status" value="1"/>
</dbReference>